<accession>A0A4P8HN71</accession>
<evidence type="ECO:0000313" key="4">
    <source>
        <dbReference type="EMBL" id="QCP09840.1"/>
    </source>
</evidence>
<name>A0A4P8HN71_9BURK</name>
<sequence length="185" mass="19937">MKRLIPLILLLAATLAIASPGAHGPNGEHLDGTATATGTGNIPRVETFSELFELVGQLSGGELSVMIDRYDTNEPVLGGELDVQYKQLKAKAKFHADMGDYAIDDVKFLKAIGAPGRHALLFTVVANGESDLLEGTLDVPAVANHEHGFDWRWLLLGLLPLTAIAALLIAIRRRRRRHSTQEAAA</sequence>
<evidence type="ECO:0008006" key="7">
    <source>
        <dbReference type="Google" id="ProtNLM"/>
    </source>
</evidence>
<dbReference type="AlphaFoldDB" id="A0A4P8HN71"/>
<evidence type="ECO:0000313" key="5">
    <source>
        <dbReference type="Proteomes" id="UP000298763"/>
    </source>
</evidence>
<evidence type="ECO:0000256" key="2">
    <source>
        <dbReference type="SAM" id="SignalP"/>
    </source>
</evidence>
<organism evidence="3 6">
    <name type="scientific">Pseudoduganella umbonata</name>
    <dbReference type="NCBI Taxonomy" id="864828"/>
    <lineage>
        <taxon>Bacteria</taxon>
        <taxon>Pseudomonadati</taxon>
        <taxon>Pseudomonadota</taxon>
        <taxon>Betaproteobacteria</taxon>
        <taxon>Burkholderiales</taxon>
        <taxon>Oxalobacteraceae</taxon>
        <taxon>Telluria group</taxon>
        <taxon>Pseudoduganella</taxon>
    </lineage>
</organism>
<dbReference type="RefSeq" id="WP_137312726.1">
    <property type="nucleotide sequence ID" value="NZ_CP040017.1"/>
</dbReference>
<reference evidence="3 6" key="2">
    <citation type="submission" date="2020-08" db="EMBL/GenBank/DDBJ databases">
        <title>Genomic Encyclopedia of Type Strains, Phase III (KMG-III): the genomes of soil and plant-associated and newly described type strains.</title>
        <authorList>
            <person name="Whitman W."/>
        </authorList>
    </citation>
    <scope>NUCLEOTIDE SEQUENCE [LARGE SCALE GENOMIC DNA]</scope>
    <source>
        <strain evidence="3 6">CECT 7753</strain>
    </source>
</reference>
<feature type="transmembrane region" description="Helical" evidence="1">
    <location>
        <begin position="151"/>
        <end position="171"/>
    </location>
</feature>
<proteinExistence type="predicted"/>
<feature type="chain" id="PRO_5044607251" description="LPXTG cell wall anchor domain-containing protein" evidence="2">
    <location>
        <begin position="19"/>
        <end position="185"/>
    </location>
</feature>
<keyword evidence="2" id="KW-0732">Signal</keyword>
<dbReference type="Proteomes" id="UP000298763">
    <property type="component" value="Chromosome"/>
</dbReference>
<dbReference type="EMBL" id="JACHXS010000001">
    <property type="protein sequence ID" value="MBB3219801.1"/>
    <property type="molecule type" value="Genomic_DNA"/>
</dbReference>
<gene>
    <name evidence="4" type="ORF">FCL38_04940</name>
    <name evidence="3" type="ORF">FHS02_000588</name>
</gene>
<dbReference type="Proteomes" id="UP000584325">
    <property type="component" value="Unassembled WGS sequence"/>
</dbReference>
<evidence type="ECO:0000313" key="6">
    <source>
        <dbReference type="Proteomes" id="UP000584325"/>
    </source>
</evidence>
<keyword evidence="1" id="KW-1133">Transmembrane helix</keyword>
<evidence type="ECO:0000256" key="1">
    <source>
        <dbReference type="SAM" id="Phobius"/>
    </source>
</evidence>
<dbReference type="OrthoDB" id="5600128at2"/>
<dbReference type="EMBL" id="CP040017">
    <property type="protein sequence ID" value="QCP09840.1"/>
    <property type="molecule type" value="Genomic_DNA"/>
</dbReference>
<protein>
    <recommendedName>
        <fullName evidence="7">LPXTG cell wall anchor domain-containing protein</fullName>
    </recommendedName>
</protein>
<feature type="signal peptide" evidence="2">
    <location>
        <begin position="1"/>
        <end position="18"/>
    </location>
</feature>
<keyword evidence="5" id="KW-1185">Reference proteome</keyword>
<evidence type="ECO:0000313" key="3">
    <source>
        <dbReference type="EMBL" id="MBB3219801.1"/>
    </source>
</evidence>
<keyword evidence="1" id="KW-0472">Membrane</keyword>
<reference evidence="4 5" key="1">
    <citation type="submission" date="2019-05" db="EMBL/GenBank/DDBJ databases">
        <title>Draft Genome Sequences of Six Type Strains of the Genus Massilia.</title>
        <authorList>
            <person name="Miess H."/>
            <person name="Frediansyhah A."/>
            <person name="Gross H."/>
        </authorList>
    </citation>
    <scope>NUCLEOTIDE SEQUENCE [LARGE SCALE GENOMIC DNA]</scope>
    <source>
        <strain evidence="4 5">DSMZ 26121</strain>
    </source>
</reference>
<keyword evidence="1" id="KW-0812">Transmembrane</keyword>